<organism evidence="1 2">
    <name type="scientific">Actinomadura meridiana</name>
    <dbReference type="NCBI Taxonomy" id="559626"/>
    <lineage>
        <taxon>Bacteria</taxon>
        <taxon>Bacillati</taxon>
        <taxon>Actinomycetota</taxon>
        <taxon>Actinomycetes</taxon>
        <taxon>Streptosporangiales</taxon>
        <taxon>Thermomonosporaceae</taxon>
        <taxon>Actinomadura</taxon>
    </lineage>
</organism>
<dbReference type="RefSeq" id="WP_344890243.1">
    <property type="nucleotide sequence ID" value="NZ_BAABAS010000004.1"/>
</dbReference>
<name>A0ABP8BTP3_9ACTN</name>
<dbReference type="EMBL" id="BAABAS010000004">
    <property type="protein sequence ID" value="GAA4225977.1"/>
    <property type="molecule type" value="Genomic_DNA"/>
</dbReference>
<evidence type="ECO:0000313" key="1">
    <source>
        <dbReference type="EMBL" id="GAA4225977.1"/>
    </source>
</evidence>
<reference evidence="2" key="1">
    <citation type="journal article" date="2019" name="Int. J. Syst. Evol. Microbiol.">
        <title>The Global Catalogue of Microorganisms (GCM) 10K type strain sequencing project: providing services to taxonomists for standard genome sequencing and annotation.</title>
        <authorList>
            <consortium name="The Broad Institute Genomics Platform"/>
            <consortium name="The Broad Institute Genome Sequencing Center for Infectious Disease"/>
            <person name="Wu L."/>
            <person name="Ma J."/>
        </authorList>
    </citation>
    <scope>NUCLEOTIDE SEQUENCE [LARGE SCALE GENOMIC DNA]</scope>
    <source>
        <strain evidence="2">JCM 17440</strain>
    </source>
</reference>
<proteinExistence type="predicted"/>
<protein>
    <submittedName>
        <fullName evidence="1">Uncharacterized protein</fullName>
    </submittedName>
</protein>
<gene>
    <name evidence="1" type="ORF">GCM10022254_09350</name>
</gene>
<dbReference type="Proteomes" id="UP001501710">
    <property type="component" value="Unassembled WGS sequence"/>
</dbReference>
<comment type="caution">
    <text evidence="1">The sequence shown here is derived from an EMBL/GenBank/DDBJ whole genome shotgun (WGS) entry which is preliminary data.</text>
</comment>
<sequence>MTTRIPPNPHSPYANALPNARHLLPVPIFFPPPIPGKLALTGCARMAVVPTETLRDVTDLIEAGRIGELPPGLCVECVTAATGGDPEDPEDDHPAIAPMACRDCGGLSSQGVWCALCRQELHDAWWPTREAATS</sequence>
<evidence type="ECO:0000313" key="2">
    <source>
        <dbReference type="Proteomes" id="UP001501710"/>
    </source>
</evidence>
<keyword evidence="2" id="KW-1185">Reference proteome</keyword>
<accession>A0ABP8BTP3</accession>